<evidence type="ECO:0000313" key="2">
    <source>
        <dbReference type="EMBL" id="CAF0989439.1"/>
    </source>
</evidence>
<organism evidence="2 3">
    <name type="scientific">Brachionus calyciflorus</name>
    <dbReference type="NCBI Taxonomy" id="104777"/>
    <lineage>
        <taxon>Eukaryota</taxon>
        <taxon>Metazoa</taxon>
        <taxon>Spiralia</taxon>
        <taxon>Gnathifera</taxon>
        <taxon>Rotifera</taxon>
        <taxon>Eurotatoria</taxon>
        <taxon>Monogononta</taxon>
        <taxon>Pseudotrocha</taxon>
        <taxon>Ploima</taxon>
        <taxon>Brachionidae</taxon>
        <taxon>Brachionus</taxon>
    </lineage>
</organism>
<evidence type="ECO:0000313" key="3">
    <source>
        <dbReference type="Proteomes" id="UP000663879"/>
    </source>
</evidence>
<protein>
    <submittedName>
        <fullName evidence="2">Uncharacterized protein</fullName>
    </submittedName>
</protein>
<feature type="compositionally biased region" description="Polar residues" evidence="1">
    <location>
        <begin position="1"/>
        <end position="27"/>
    </location>
</feature>
<dbReference type="AlphaFoldDB" id="A0A814FYS1"/>
<evidence type="ECO:0000256" key="1">
    <source>
        <dbReference type="SAM" id="MobiDB-lite"/>
    </source>
</evidence>
<feature type="region of interest" description="Disordered" evidence="1">
    <location>
        <begin position="1"/>
        <end position="42"/>
    </location>
</feature>
<gene>
    <name evidence="2" type="ORF">OXX778_LOCUS15835</name>
</gene>
<comment type="caution">
    <text evidence="2">The sequence shown here is derived from an EMBL/GenBank/DDBJ whole genome shotgun (WGS) entry which is preliminary data.</text>
</comment>
<name>A0A814FYS1_9BILA</name>
<keyword evidence="3" id="KW-1185">Reference proteome</keyword>
<dbReference type="Proteomes" id="UP000663879">
    <property type="component" value="Unassembled WGS sequence"/>
</dbReference>
<reference evidence="2" key="1">
    <citation type="submission" date="2021-02" db="EMBL/GenBank/DDBJ databases">
        <authorList>
            <person name="Nowell W R."/>
        </authorList>
    </citation>
    <scope>NUCLEOTIDE SEQUENCE</scope>
    <source>
        <strain evidence="2">Ploen Becks lab</strain>
    </source>
</reference>
<proteinExistence type="predicted"/>
<sequence>MYQSKLNFSLPKSGSRSVESNSKNTKSIVERAPTDLSSSIDQNSYNYENYEESSTYNNLSEFDSQIFNGPQTSNLNFSTPKSLAIPNQPVTVKKIRKKENRCFQTTWYKSFK</sequence>
<dbReference type="EMBL" id="CAJNOC010003582">
    <property type="protein sequence ID" value="CAF0989439.1"/>
    <property type="molecule type" value="Genomic_DNA"/>
</dbReference>
<accession>A0A814FYS1</accession>